<evidence type="ECO:0000256" key="2">
    <source>
        <dbReference type="ARBA" id="ARBA00005992"/>
    </source>
</evidence>
<dbReference type="GO" id="GO:0009252">
    <property type="term" value="P:peptidoglycan biosynthetic process"/>
    <property type="evidence" value="ECO:0007669"/>
    <property type="project" value="UniProtKB-UniPathway"/>
</dbReference>
<comment type="caution">
    <text evidence="9">The sequence shown here is derived from an EMBL/GenBank/DDBJ whole genome shotgun (WGS) entry which is preliminary data.</text>
</comment>
<dbReference type="EMBL" id="SNWM01000001">
    <property type="protein sequence ID" value="TDO24798.1"/>
    <property type="molecule type" value="Genomic_DNA"/>
</dbReference>
<dbReference type="RefSeq" id="WP_166641886.1">
    <property type="nucleotide sequence ID" value="NZ_SNWM01000001.1"/>
</dbReference>
<dbReference type="InterPro" id="IPR038063">
    <property type="entry name" value="Transpep_catalytic_dom"/>
</dbReference>
<dbReference type="InterPro" id="IPR052905">
    <property type="entry name" value="LD-transpeptidase_YkuD-like"/>
</dbReference>
<accession>A0A4V3C461</accession>
<evidence type="ECO:0000256" key="7">
    <source>
        <dbReference type="PROSITE-ProRule" id="PRU01373"/>
    </source>
</evidence>
<evidence type="ECO:0000256" key="4">
    <source>
        <dbReference type="ARBA" id="ARBA00022960"/>
    </source>
</evidence>
<dbReference type="Gene3D" id="2.40.440.10">
    <property type="entry name" value="L,D-transpeptidase catalytic domain-like"/>
    <property type="match status" value="1"/>
</dbReference>
<dbReference type="PANTHER" id="PTHR41533:SF2">
    <property type="entry name" value="BLR7131 PROTEIN"/>
    <property type="match status" value="1"/>
</dbReference>
<keyword evidence="10" id="KW-1185">Reference proteome</keyword>
<organism evidence="9 10">
    <name type="scientific">Pedobacter duraquae</name>
    <dbReference type="NCBI Taxonomy" id="425511"/>
    <lineage>
        <taxon>Bacteria</taxon>
        <taxon>Pseudomonadati</taxon>
        <taxon>Bacteroidota</taxon>
        <taxon>Sphingobacteriia</taxon>
        <taxon>Sphingobacteriales</taxon>
        <taxon>Sphingobacteriaceae</taxon>
        <taxon>Pedobacter</taxon>
    </lineage>
</organism>
<keyword evidence="3" id="KW-0808">Transferase</keyword>
<dbReference type="GO" id="GO:0004180">
    <property type="term" value="F:carboxypeptidase activity"/>
    <property type="evidence" value="ECO:0007669"/>
    <property type="project" value="UniProtKB-ARBA"/>
</dbReference>
<keyword evidence="5 7" id="KW-0573">Peptidoglycan synthesis</keyword>
<reference evidence="9 10" key="1">
    <citation type="submission" date="2019-03" db="EMBL/GenBank/DDBJ databases">
        <title>Genomic Encyclopedia of Archaeal and Bacterial Type Strains, Phase II (KMG-II): from individual species to whole genera.</title>
        <authorList>
            <person name="Goeker M."/>
        </authorList>
    </citation>
    <scope>NUCLEOTIDE SEQUENCE [LARGE SCALE GENOMIC DNA]</scope>
    <source>
        <strain evidence="9 10">DSM 19034</strain>
    </source>
</reference>
<dbReference type="Pfam" id="PF20142">
    <property type="entry name" value="Scaffold"/>
    <property type="match status" value="1"/>
</dbReference>
<dbReference type="CDD" id="cd16913">
    <property type="entry name" value="YkuD_like"/>
    <property type="match status" value="1"/>
</dbReference>
<dbReference type="SUPFAM" id="SSF141523">
    <property type="entry name" value="L,D-transpeptidase catalytic domain-like"/>
    <property type="match status" value="1"/>
</dbReference>
<comment type="pathway">
    <text evidence="1 7">Cell wall biogenesis; peptidoglycan biosynthesis.</text>
</comment>
<name>A0A4V3C461_9SPHI</name>
<dbReference type="GO" id="GO:0071555">
    <property type="term" value="P:cell wall organization"/>
    <property type="evidence" value="ECO:0007669"/>
    <property type="project" value="UniProtKB-UniRule"/>
</dbReference>
<evidence type="ECO:0000313" key="9">
    <source>
        <dbReference type="EMBL" id="TDO24798.1"/>
    </source>
</evidence>
<evidence type="ECO:0000256" key="5">
    <source>
        <dbReference type="ARBA" id="ARBA00022984"/>
    </source>
</evidence>
<dbReference type="InterPro" id="IPR005490">
    <property type="entry name" value="LD_TPept_cat_dom"/>
</dbReference>
<dbReference type="UniPathway" id="UPA00219"/>
<dbReference type="PANTHER" id="PTHR41533">
    <property type="entry name" value="L,D-TRANSPEPTIDASE HI_1667-RELATED"/>
    <property type="match status" value="1"/>
</dbReference>
<protein>
    <submittedName>
        <fullName evidence="9">L,D-transpeptidase-like protein</fullName>
    </submittedName>
</protein>
<dbReference type="Proteomes" id="UP000295499">
    <property type="component" value="Unassembled WGS sequence"/>
</dbReference>
<gene>
    <name evidence="9" type="ORF">CLV32_1091</name>
</gene>
<keyword evidence="6 7" id="KW-0961">Cell wall biogenesis/degradation</keyword>
<proteinExistence type="inferred from homology"/>
<evidence type="ECO:0000256" key="1">
    <source>
        <dbReference type="ARBA" id="ARBA00004752"/>
    </source>
</evidence>
<sequence length="527" mass="59624">MILPQQSAKNTLHNFRTKRSSGALLPLLFLIAMLSVILSSCGKKNRSDISKALYGETKNKAFKDLNSDSFAVVLKKTLATSKAALSNPKLITAFYEQHDYEPVLVLQHLPKGQLKTITEYLGKSAEHGLDPEIFKYTELNTLVGKFYDKKAIKSKEEAYQQLADLEILTANSLINYNNALQYGILSPRKIYANYYTETKRPDSNTMQRVFAIGDVKAFLDSIQPKDPQYIALQKALAGGARDGKMTPEESQRVLTVNLERLRWKNKPTQDKYVLVNIADFKLDVMDHGKSVLDMKVCVGEGRNKDYSDNLKEYDENDLKKDRPFSRETPQLNSMIHSVQVNPVWNIPESIATNEITKYAASDRYYLSNHNIDVYQDGKKVEDPETIDWSVGNPGKTYSFKQRPGEENSLGKIKFLFNNESSVYLHDTPAKAAFNQDMRAVSHGCVRVQKPEELAKALFGEGPKFELIRKNMAEDNATATDIGLPKKVPVYLTYFTAWADPNGSLQFRKDVYGLDIVLYTYLQRLSGS</sequence>
<evidence type="ECO:0000256" key="6">
    <source>
        <dbReference type="ARBA" id="ARBA00023316"/>
    </source>
</evidence>
<feature type="active site" description="Nucleophile" evidence="7">
    <location>
        <position position="444"/>
    </location>
</feature>
<dbReference type="GO" id="GO:0016740">
    <property type="term" value="F:transferase activity"/>
    <property type="evidence" value="ECO:0007669"/>
    <property type="project" value="UniProtKB-KW"/>
</dbReference>
<evidence type="ECO:0000313" key="10">
    <source>
        <dbReference type="Proteomes" id="UP000295499"/>
    </source>
</evidence>
<dbReference type="AlphaFoldDB" id="A0A4V3C461"/>
<dbReference type="Pfam" id="PF03734">
    <property type="entry name" value="YkuD"/>
    <property type="match status" value="1"/>
</dbReference>
<keyword evidence="4 7" id="KW-0133">Cell shape</keyword>
<evidence type="ECO:0000259" key="8">
    <source>
        <dbReference type="PROSITE" id="PS52029"/>
    </source>
</evidence>
<feature type="domain" description="L,D-TPase catalytic" evidence="8">
    <location>
        <begin position="271"/>
        <end position="467"/>
    </location>
</feature>
<comment type="similarity">
    <text evidence="2">Belongs to the YkuD family.</text>
</comment>
<evidence type="ECO:0000256" key="3">
    <source>
        <dbReference type="ARBA" id="ARBA00022679"/>
    </source>
</evidence>
<dbReference type="GO" id="GO:0008360">
    <property type="term" value="P:regulation of cell shape"/>
    <property type="evidence" value="ECO:0007669"/>
    <property type="project" value="UniProtKB-UniRule"/>
</dbReference>
<feature type="active site" description="Proton donor/acceptor" evidence="7">
    <location>
        <position position="425"/>
    </location>
</feature>
<dbReference type="PROSITE" id="PS52029">
    <property type="entry name" value="LD_TPASE"/>
    <property type="match status" value="1"/>
</dbReference>
<dbReference type="InterPro" id="IPR045380">
    <property type="entry name" value="LD_TPept_scaffold_dom"/>
</dbReference>